<keyword evidence="1 4" id="KW-0808">Transferase</keyword>
<gene>
    <name evidence="4" type="ORF">DVR09_07825</name>
</gene>
<dbReference type="KEGG" id="err:DVR09_07825"/>
<accession>A0A345YEA6</accession>
<dbReference type="Gene3D" id="3.40.630.30">
    <property type="match status" value="1"/>
</dbReference>
<evidence type="ECO:0000313" key="5">
    <source>
        <dbReference type="Proteomes" id="UP000254508"/>
    </source>
</evidence>
<name>A0A345YEA6_9SPHN</name>
<dbReference type="AlphaFoldDB" id="A0A345YEA6"/>
<dbReference type="PROSITE" id="PS51186">
    <property type="entry name" value="GNAT"/>
    <property type="match status" value="1"/>
</dbReference>
<dbReference type="GO" id="GO:0016747">
    <property type="term" value="F:acyltransferase activity, transferring groups other than amino-acyl groups"/>
    <property type="evidence" value="ECO:0007669"/>
    <property type="project" value="InterPro"/>
</dbReference>
<dbReference type="PANTHER" id="PTHR43877">
    <property type="entry name" value="AMINOALKYLPHOSPHONATE N-ACETYLTRANSFERASE-RELATED-RELATED"/>
    <property type="match status" value="1"/>
</dbReference>
<reference evidence="5" key="1">
    <citation type="submission" date="2018-07" db="EMBL/GenBank/DDBJ databases">
        <title>Genome sequence of Erythrobacter strain YH-07, an antagonistic bacterium isolated from Yellow Sea.</title>
        <authorList>
            <person name="Tang T."/>
            <person name="Liu Q."/>
            <person name="Sun X."/>
        </authorList>
    </citation>
    <scope>NUCLEOTIDE SEQUENCE [LARGE SCALE GENOMIC DNA]</scope>
    <source>
        <strain evidence="5">YH-07</strain>
    </source>
</reference>
<evidence type="ECO:0000259" key="3">
    <source>
        <dbReference type="PROSITE" id="PS51186"/>
    </source>
</evidence>
<evidence type="ECO:0000256" key="1">
    <source>
        <dbReference type="ARBA" id="ARBA00022679"/>
    </source>
</evidence>
<dbReference type="InterPro" id="IPR000182">
    <property type="entry name" value="GNAT_dom"/>
</dbReference>
<dbReference type="EMBL" id="CP031357">
    <property type="protein sequence ID" value="AXK42258.1"/>
    <property type="molecule type" value="Genomic_DNA"/>
</dbReference>
<dbReference type="OrthoDB" id="9787920at2"/>
<dbReference type="Pfam" id="PF00583">
    <property type="entry name" value="Acetyltransf_1"/>
    <property type="match status" value="1"/>
</dbReference>
<sequence length="146" mass="16129">MSIEVYLTPPDAVAQALSDGIATFNRSAIPDLEPNEDEVRFHVVASNEMGQVVGGLRGTCYWNTLHIELLWLSEDARGSGIGAQLVERAETLAREQGCELALVETTSWQAKPFYEKSGYELMATLEGRPRGHASHYLRKSLVPPSR</sequence>
<organism evidence="4 5">
    <name type="scientific">Erythrobacter aureus</name>
    <dbReference type="NCBI Taxonomy" id="2182384"/>
    <lineage>
        <taxon>Bacteria</taxon>
        <taxon>Pseudomonadati</taxon>
        <taxon>Pseudomonadota</taxon>
        <taxon>Alphaproteobacteria</taxon>
        <taxon>Sphingomonadales</taxon>
        <taxon>Erythrobacteraceae</taxon>
        <taxon>Erythrobacter/Porphyrobacter group</taxon>
        <taxon>Erythrobacter</taxon>
    </lineage>
</organism>
<dbReference type="CDD" id="cd04301">
    <property type="entry name" value="NAT_SF"/>
    <property type="match status" value="1"/>
</dbReference>
<dbReference type="PANTHER" id="PTHR43877:SF2">
    <property type="entry name" value="AMINOALKYLPHOSPHONATE N-ACETYLTRANSFERASE-RELATED"/>
    <property type="match status" value="1"/>
</dbReference>
<keyword evidence="5" id="KW-1185">Reference proteome</keyword>
<proteinExistence type="predicted"/>
<evidence type="ECO:0000256" key="2">
    <source>
        <dbReference type="ARBA" id="ARBA00023315"/>
    </source>
</evidence>
<feature type="domain" description="N-acetyltransferase" evidence="3">
    <location>
        <begin position="3"/>
        <end position="142"/>
    </location>
</feature>
<protein>
    <submittedName>
        <fullName evidence="4">GNAT family N-acetyltransferase</fullName>
    </submittedName>
</protein>
<evidence type="ECO:0000313" key="4">
    <source>
        <dbReference type="EMBL" id="AXK42258.1"/>
    </source>
</evidence>
<dbReference type="Proteomes" id="UP000254508">
    <property type="component" value="Chromosome"/>
</dbReference>
<dbReference type="InterPro" id="IPR016181">
    <property type="entry name" value="Acyl_CoA_acyltransferase"/>
</dbReference>
<dbReference type="RefSeq" id="WP_115416440.1">
    <property type="nucleotide sequence ID" value="NZ_CP031357.1"/>
</dbReference>
<dbReference type="SUPFAM" id="SSF55729">
    <property type="entry name" value="Acyl-CoA N-acyltransferases (Nat)"/>
    <property type="match status" value="1"/>
</dbReference>
<dbReference type="InterPro" id="IPR050832">
    <property type="entry name" value="Bact_Acetyltransf"/>
</dbReference>
<keyword evidence="2" id="KW-0012">Acyltransferase</keyword>